<evidence type="ECO:0000313" key="2">
    <source>
        <dbReference type="Proteomes" id="UP000176493"/>
    </source>
</evidence>
<accession>A0A1G2MD47</accession>
<proteinExistence type="predicted"/>
<dbReference type="Proteomes" id="UP000176493">
    <property type="component" value="Unassembled WGS sequence"/>
</dbReference>
<comment type="caution">
    <text evidence="1">The sequence shown here is derived from an EMBL/GenBank/DDBJ whole genome shotgun (WGS) entry which is preliminary data.</text>
</comment>
<organism evidence="1 2">
    <name type="scientific">Candidatus Taylorbacteria bacterium RIFCSPHIGHO2_02_49_25</name>
    <dbReference type="NCBI Taxonomy" id="1802305"/>
    <lineage>
        <taxon>Bacteria</taxon>
        <taxon>Candidatus Tayloriibacteriota</taxon>
    </lineage>
</organism>
<evidence type="ECO:0000313" key="1">
    <source>
        <dbReference type="EMBL" id="OHA21743.1"/>
    </source>
</evidence>
<gene>
    <name evidence="1" type="ORF">A2W52_02145</name>
</gene>
<reference evidence="1 2" key="1">
    <citation type="journal article" date="2016" name="Nat. Commun.">
        <title>Thousands of microbial genomes shed light on interconnected biogeochemical processes in an aquifer system.</title>
        <authorList>
            <person name="Anantharaman K."/>
            <person name="Brown C.T."/>
            <person name="Hug L.A."/>
            <person name="Sharon I."/>
            <person name="Castelle C.J."/>
            <person name="Probst A.J."/>
            <person name="Thomas B.C."/>
            <person name="Singh A."/>
            <person name="Wilkins M.J."/>
            <person name="Karaoz U."/>
            <person name="Brodie E.L."/>
            <person name="Williams K.H."/>
            <person name="Hubbard S.S."/>
            <person name="Banfield J.F."/>
        </authorList>
    </citation>
    <scope>NUCLEOTIDE SEQUENCE [LARGE SCALE GENOMIC DNA]</scope>
</reference>
<dbReference type="AlphaFoldDB" id="A0A1G2MD47"/>
<sequence>MEGGFFGGEVFGFCYFTKTRSVLYPVSDRFNPCGGGSFKTDDLLLNRPTLSYESAAAGQVVLAFNILGNIYVRQTFKFVGNIKNLVPQFLNGLRRRF</sequence>
<protein>
    <submittedName>
        <fullName evidence="1">Uncharacterized protein</fullName>
    </submittedName>
</protein>
<name>A0A1G2MD47_9BACT</name>
<dbReference type="EMBL" id="MHRJ01000040">
    <property type="protein sequence ID" value="OHA21743.1"/>
    <property type="molecule type" value="Genomic_DNA"/>
</dbReference>